<dbReference type="Pfam" id="PF01497">
    <property type="entry name" value="Peripla_BP_2"/>
    <property type="match status" value="1"/>
</dbReference>
<dbReference type="PROSITE" id="PS50983">
    <property type="entry name" value="FE_B12_PBP"/>
    <property type="match status" value="1"/>
</dbReference>
<keyword evidence="3" id="KW-0813">Transport</keyword>
<keyword evidence="4" id="KW-0406">Ion transport</keyword>
<comment type="subcellular location">
    <subcellularLocation>
        <location evidence="1">Cell envelope</location>
    </subcellularLocation>
</comment>
<protein>
    <recommendedName>
        <fullName evidence="7">Fe/B12 periplasmic-binding domain-containing protein</fullName>
    </recommendedName>
</protein>
<feature type="chain" id="PRO_5044493019" description="Fe/B12 periplasmic-binding domain-containing protein" evidence="6">
    <location>
        <begin position="24"/>
        <end position="325"/>
    </location>
</feature>
<evidence type="ECO:0000313" key="8">
    <source>
        <dbReference type="EMBL" id="TEA26470.1"/>
    </source>
</evidence>
<dbReference type="GO" id="GO:1901678">
    <property type="term" value="P:iron coordination entity transport"/>
    <property type="evidence" value="ECO:0007669"/>
    <property type="project" value="UniProtKB-ARBA"/>
</dbReference>
<dbReference type="Gene3D" id="3.40.50.1980">
    <property type="entry name" value="Nitrogenase molybdenum iron protein domain"/>
    <property type="match status" value="2"/>
</dbReference>
<dbReference type="PANTHER" id="PTHR30532:SF28">
    <property type="entry name" value="PETROBACTIN-BINDING PROTEIN YCLQ"/>
    <property type="match status" value="1"/>
</dbReference>
<reference evidence="8 9" key="1">
    <citation type="journal article" date="2014" name="Appl. Environ. Microbiol.">
        <title>Genomic features of a bumble bee symbiont reflect its host environment.</title>
        <authorList>
            <person name="Martinson V.G."/>
            <person name="Magoc T."/>
            <person name="Koch H."/>
            <person name="Salzberg S.L."/>
            <person name="Moran N.A."/>
        </authorList>
    </citation>
    <scope>NUCLEOTIDE SEQUENCE [LARGE SCALE GENOMIC DNA]</scope>
    <source>
        <strain evidence="8 9">Bimp</strain>
    </source>
</reference>
<name>A0AB94IAN9_9GAMM</name>
<dbReference type="InterPro" id="IPR002491">
    <property type="entry name" value="ABC_transptr_periplasmic_BD"/>
</dbReference>
<dbReference type="EMBL" id="AWGA01000078">
    <property type="protein sequence ID" value="TEA26470.1"/>
    <property type="molecule type" value="Genomic_DNA"/>
</dbReference>
<dbReference type="PANTHER" id="PTHR30532">
    <property type="entry name" value="IRON III DICITRATE-BINDING PERIPLASMIC PROTEIN"/>
    <property type="match status" value="1"/>
</dbReference>
<gene>
    <name evidence="8" type="ORF">O970_08630</name>
</gene>
<keyword evidence="4" id="KW-0408">Iron</keyword>
<evidence type="ECO:0000256" key="1">
    <source>
        <dbReference type="ARBA" id="ARBA00004196"/>
    </source>
</evidence>
<accession>A0AB94IAN9</accession>
<keyword evidence="4" id="KW-0410">Iron transport</keyword>
<evidence type="ECO:0000256" key="6">
    <source>
        <dbReference type="SAM" id="SignalP"/>
    </source>
</evidence>
<dbReference type="SUPFAM" id="SSF53807">
    <property type="entry name" value="Helical backbone' metal receptor"/>
    <property type="match status" value="1"/>
</dbReference>
<dbReference type="Proteomes" id="UP000506160">
    <property type="component" value="Unassembled WGS sequence"/>
</dbReference>
<feature type="domain" description="Fe/B12 periplasmic-binding" evidence="7">
    <location>
        <begin position="54"/>
        <end position="325"/>
    </location>
</feature>
<dbReference type="RefSeq" id="WP_024496704.1">
    <property type="nucleotide sequence ID" value="NZ_AWGA01000078.1"/>
</dbReference>
<feature type="signal peptide" evidence="6">
    <location>
        <begin position="1"/>
        <end position="23"/>
    </location>
</feature>
<proteinExistence type="inferred from homology"/>
<comment type="caution">
    <text evidence="8">The sequence shown here is derived from an EMBL/GenBank/DDBJ whole genome shotgun (WGS) entry which is preliminary data.</text>
</comment>
<evidence type="ECO:0000256" key="3">
    <source>
        <dbReference type="ARBA" id="ARBA00022448"/>
    </source>
</evidence>
<dbReference type="AlphaFoldDB" id="A0AB94IAN9"/>
<sequence length="325" mass="35489">MILKKPALTAIAALLLGLTGCQAPTTHNSVTETTQAATVTTTAMETTIPQLPKRIIVMDFGALDTINALGLGNRIKGAPTSSIPQYLAKYHNSKVMDTGQMKQPDLDKIKVAKPDLIIIGARQTGFYQDLNAIAPTFNYSIKDNKHYVKEVKEKIAFLGKIADKEKVVDEKLHALDEKIANAQNIADHSDKTAIIAMHNDGHVMLINQGAYASLIFDELHVKRAVPVNAFSSMKLAPSEEGRPALPAYVAVTNEYIKSKKPSIIYVIDRSKAIGKEAINNDYFDKQALSEAGTKVVYLTADLWYLSGAGLESLNQQIDEVITPLK</sequence>
<dbReference type="InterPro" id="IPR051313">
    <property type="entry name" value="Bact_iron-sidero_bind"/>
</dbReference>
<dbReference type="PROSITE" id="PS51257">
    <property type="entry name" value="PROKAR_LIPOPROTEIN"/>
    <property type="match status" value="1"/>
</dbReference>
<evidence type="ECO:0000256" key="2">
    <source>
        <dbReference type="ARBA" id="ARBA00008814"/>
    </source>
</evidence>
<evidence type="ECO:0000259" key="7">
    <source>
        <dbReference type="PROSITE" id="PS50983"/>
    </source>
</evidence>
<organism evidence="8 9">
    <name type="scientific">Candidatus Schmidhempelia bombi str. Bimp</name>
    <dbReference type="NCBI Taxonomy" id="1387197"/>
    <lineage>
        <taxon>Bacteria</taxon>
        <taxon>Pseudomonadati</taxon>
        <taxon>Pseudomonadota</taxon>
        <taxon>Gammaproteobacteria</taxon>
        <taxon>Orbales</taxon>
        <taxon>Orbaceae</taxon>
        <taxon>Candidatus Schmidhempelia</taxon>
    </lineage>
</organism>
<evidence type="ECO:0000256" key="5">
    <source>
        <dbReference type="ARBA" id="ARBA00022729"/>
    </source>
</evidence>
<evidence type="ECO:0000313" key="9">
    <source>
        <dbReference type="Proteomes" id="UP000506160"/>
    </source>
</evidence>
<keyword evidence="9" id="KW-1185">Reference proteome</keyword>
<keyword evidence="5 6" id="KW-0732">Signal</keyword>
<comment type="similarity">
    <text evidence="2">Belongs to the bacterial solute-binding protein 8 family.</text>
</comment>
<dbReference type="GO" id="GO:0030288">
    <property type="term" value="C:outer membrane-bounded periplasmic space"/>
    <property type="evidence" value="ECO:0007669"/>
    <property type="project" value="TreeGrafter"/>
</dbReference>
<evidence type="ECO:0000256" key="4">
    <source>
        <dbReference type="ARBA" id="ARBA00022496"/>
    </source>
</evidence>